<accession>A0A0F9KW50</accession>
<proteinExistence type="predicted"/>
<dbReference type="Gene3D" id="2.60.120.200">
    <property type="match status" value="1"/>
</dbReference>
<comment type="caution">
    <text evidence="1">The sequence shown here is derived from an EMBL/GenBank/DDBJ whole genome shotgun (WGS) entry which is preliminary data.</text>
</comment>
<dbReference type="EMBL" id="LAZR01013966">
    <property type="protein sequence ID" value="KKM19530.1"/>
    <property type="molecule type" value="Genomic_DNA"/>
</dbReference>
<dbReference type="AlphaFoldDB" id="A0A0F9KW50"/>
<dbReference type="SUPFAM" id="SSF49899">
    <property type="entry name" value="Concanavalin A-like lectins/glucanases"/>
    <property type="match status" value="1"/>
</dbReference>
<sequence length="445" mass="47064">MIGLPSGAPFPITYRELWLPPGINENASLPTSIDGGHGLTLTGARKSTTADGVHGTGANTSNINAGANAVDNAAAKYWVSLRFRPDVDWASGDGDQYIWGKYVDATHYIRCRLDSATGNLIFEKNEGGATFSMAIASPAGDGIWHARVWYHVLCSISNTAAARFKVDDADLQTDADVVAMPNGGDLCFLDFDDPGAGTGFIGVEVDIFCGTDNLTGAEETDLYNGVPPTDTIHEYLLDEGRGVTATDRGSGADDGTLDTSCTWAFGQVQQPIISFDAINDRAVSSAGIDITGASTIVWVGKVKNTYNGNGHHAYLIKIRVDGNNDLYFQYHATNLLNFTAFGAGAFDTVWLEYGFALDEYVILIGTLTAGGVISIYANGVFGGRDTGVGAPAGVTTATIGAIQGGGNYDNSKPLFIALIDGAFTQKQALAYSRYLKNVFNLPITI</sequence>
<protein>
    <submittedName>
        <fullName evidence="1">Uncharacterized protein</fullName>
    </submittedName>
</protein>
<evidence type="ECO:0000313" key="1">
    <source>
        <dbReference type="EMBL" id="KKM19530.1"/>
    </source>
</evidence>
<dbReference type="InterPro" id="IPR013320">
    <property type="entry name" value="ConA-like_dom_sf"/>
</dbReference>
<name>A0A0F9KW50_9ZZZZ</name>
<reference evidence="1" key="1">
    <citation type="journal article" date="2015" name="Nature">
        <title>Complex archaea that bridge the gap between prokaryotes and eukaryotes.</title>
        <authorList>
            <person name="Spang A."/>
            <person name="Saw J.H."/>
            <person name="Jorgensen S.L."/>
            <person name="Zaremba-Niedzwiedzka K."/>
            <person name="Martijn J."/>
            <person name="Lind A.E."/>
            <person name="van Eijk R."/>
            <person name="Schleper C."/>
            <person name="Guy L."/>
            <person name="Ettema T.J."/>
        </authorList>
    </citation>
    <scope>NUCLEOTIDE SEQUENCE</scope>
</reference>
<organism evidence="1">
    <name type="scientific">marine sediment metagenome</name>
    <dbReference type="NCBI Taxonomy" id="412755"/>
    <lineage>
        <taxon>unclassified sequences</taxon>
        <taxon>metagenomes</taxon>
        <taxon>ecological metagenomes</taxon>
    </lineage>
</organism>
<gene>
    <name evidence="1" type="ORF">LCGC14_1654760</name>
</gene>